<proteinExistence type="predicted"/>
<gene>
    <name evidence="1" type="ORF">PAPYR_6416</name>
</gene>
<dbReference type="Proteomes" id="UP001141327">
    <property type="component" value="Unassembled WGS sequence"/>
</dbReference>
<sequence>MIFGALAHNPCKRPPTLLFFRTVPPVPWRVVSFQSSAACHPPHQLNLSDCNIRHSGEHSAPPEYGPLAHNRCLVKVRA</sequence>
<reference evidence="1" key="1">
    <citation type="journal article" date="2022" name="bioRxiv">
        <title>Genomics of Preaxostyla Flagellates Illuminates Evolutionary Transitions and the Path Towards Mitochondrial Loss.</title>
        <authorList>
            <person name="Novak L.V.F."/>
            <person name="Treitli S.C."/>
            <person name="Pyrih J."/>
            <person name="Halakuc P."/>
            <person name="Pipaliya S.V."/>
            <person name="Vacek V."/>
            <person name="Brzon O."/>
            <person name="Soukal P."/>
            <person name="Eme L."/>
            <person name="Dacks J.B."/>
            <person name="Karnkowska A."/>
            <person name="Elias M."/>
            <person name="Hampl V."/>
        </authorList>
    </citation>
    <scope>NUCLEOTIDE SEQUENCE</scope>
    <source>
        <strain evidence="1">RCP-MX</strain>
    </source>
</reference>
<accession>A0ABQ8UL24</accession>
<name>A0ABQ8UL24_9EUKA</name>
<evidence type="ECO:0000313" key="2">
    <source>
        <dbReference type="Proteomes" id="UP001141327"/>
    </source>
</evidence>
<dbReference type="EMBL" id="JAPMOS010000036">
    <property type="protein sequence ID" value="KAJ4458014.1"/>
    <property type="molecule type" value="Genomic_DNA"/>
</dbReference>
<keyword evidence="2" id="KW-1185">Reference proteome</keyword>
<protein>
    <submittedName>
        <fullName evidence="1">Uncharacterized protein</fullName>
    </submittedName>
</protein>
<evidence type="ECO:0000313" key="1">
    <source>
        <dbReference type="EMBL" id="KAJ4458014.1"/>
    </source>
</evidence>
<comment type="caution">
    <text evidence="1">The sequence shown here is derived from an EMBL/GenBank/DDBJ whole genome shotgun (WGS) entry which is preliminary data.</text>
</comment>
<organism evidence="1 2">
    <name type="scientific">Paratrimastix pyriformis</name>
    <dbReference type="NCBI Taxonomy" id="342808"/>
    <lineage>
        <taxon>Eukaryota</taxon>
        <taxon>Metamonada</taxon>
        <taxon>Preaxostyla</taxon>
        <taxon>Paratrimastigidae</taxon>
        <taxon>Paratrimastix</taxon>
    </lineage>
</organism>